<dbReference type="Proteomes" id="UP000298416">
    <property type="component" value="Unassembled WGS sequence"/>
</dbReference>
<dbReference type="AlphaFoldDB" id="A0A8X8W3Z1"/>
<evidence type="ECO:0000256" key="1">
    <source>
        <dbReference type="SAM" id="MobiDB-lite"/>
    </source>
</evidence>
<organism evidence="2">
    <name type="scientific">Salvia splendens</name>
    <name type="common">Scarlet sage</name>
    <dbReference type="NCBI Taxonomy" id="180675"/>
    <lineage>
        <taxon>Eukaryota</taxon>
        <taxon>Viridiplantae</taxon>
        <taxon>Streptophyta</taxon>
        <taxon>Embryophyta</taxon>
        <taxon>Tracheophyta</taxon>
        <taxon>Spermatophyta</taxon>
        <taxon>Magnoliopsida</taxon>
        <taxon>eudicotyledons</taxon>
        <taxon>Gunneridae</taxon>
        <taxon>Pentapetalae</taxon>
        <taxon>asterids</taxon>
        <taxon>lamiids</taxon>
        <taxon>Lamiales</taxon>
        <taxon>Lamiaceae</taxon>
        <taxon>Nepetoideae</taxon>
        <taxon>Mentheae</taxon>
        <taxon>Salviinae</taxon>
        <taxon>Salvia</taxon>
        <taxon>Salvia subgen. Calosphace</taxon>
        <taxon>core Calosphace</taxon>
    </lineage>
</organism>
<reference evidence="2" key="1">
    <citation type="submission" date="2018-01" db="EMBL/GenBank/DDBJ databases">
        <authorList>
            <person name="Mao J.F."/>
        </authorList>
    </citation>
    <scope>NUCLEOTIDE SEQUENCE</scope>
    <source>
        <strain evidence="2">Huo1</strain>
        <tissue evidence="2">Leaf</tissue>
    </source>
</reference>
<name>A0A8X8W3Z1_SALSN</name>
<proteinExistence type="predicted"/>
<keyword evidence="3" id="KW-1185">Reference proteome</keyword>
<dbReference type="EMBL" id="PNBA02000021">
    <property type="protein sequence ID" value="KAG6387580.1"/>
    <property type="molecule type" value="Genomic_DNA"/>
</dbReference>
<sequence length="282" mass="31001">MQIAPALIAFSLDFFDASSICISSFSAHELALLQISSETISSNDLKRVNGKLLLANPQSQRIEIEHYLNTQRRRDLESGWRKMDLEEWVRRMEKEEADVAEIGSGERGYGGVADGADEGGGDGGHDQNCLLIRDLLDSGRSSTNMQIAPALIAFSLDFFDASSICISSFSAHELALLQISSETISSNDLKRVNGKLLLANPQSQRIEIEHYLNTQRRRDLESGWRKMDLEEWVRRMEKEEADVAEIGSGERGYGGVADGADEGGGDGGHDQNCLLIHGDVGD</sequence>
<protein>
    <submittedName>
        <fullName evidence="2">Uncharacterized protein</fullName>
    </submittedName>
</protein>
<reference evidence="2" key="2">
    <citation type="submission" date="2020-08" db="EMBL/GenBank/DDBJ databases">
        <title>Plant Genome Project.</title>
        <authorList>
            <person name="Zhang R.-G."/>
        </authorList>
    </citation>
    <scope>NUCLEOTIDE SEQUENCE</scope>
    <source>
        <strain evidence="2">Huo1</strain>
        <tissue evidence="2">Leaf</tissue>
    </source>
</reference>
<comment type="caution">
    <text evidence="2">The sequence shown here is derived from an EMBL/GenBank/DDBJ whole genome shotgun (WGS) entry which is preliminary data.</text>
</comment>
<feature type="region of interest" description="Disordered" evidence="1">
    <location>
        <begin position="248"/>
        <end position="272"/>
    </location>
</feature>
<evidence type="ECO:0000313" key="3">
    <source>
        <dbReference type="Proteomes" id="UP000298416"/>
    </source>
</evidence>
<evidence type="ECO:0000313" key="2">
    <source>
        <dbReference type="EMBL" id="KAG6387580.1"/>
    </source>
</evidence>
<gene>
    <name evidence="2" type="ORF">SASPL_152772</name>
</gene>
<accession>A0A8X8W3Z1</accession>